<reference evidence="1 2" key="1">
    <citation type="submission" date="2011-02" db="EMBL/GenBank/DDBJ databases">
        <authorList>
            <person name="Muzny D."/>
            <person name="Qin X."/>
            <person name="Deng J."/>
            <person name="Jiang H."/>
            <person name="Liu Y."/>
            <person name="Qu J."/>
            <person name="Song X.-Z."/>
            <person name="Zhang L."/>
            <person name="Thornton R."/>
            <person name="Coyle M."/>
            <person name="Francisco L."/>
            <person name="Jackson L."/>
            <person name="Javaid M."/>
            <person name="Korchina V."/>
            <person name="Kovar C."/>
            <person name="Mata R."/>
            <person name="Mathew T."/>
            <person name="Ngo R."/>
            <person name="Nguyen L."/>
            <person name="Nguyen N."/>
            <person name="Okwuonu G."/>
            <person name="Ongeri F."/>
            <person name="Pham C."/>
            <person name="Simmons D."/>
            <person name="Wilczek-Boney K."/>
            <person name="Hale W."/>
            <person name="Jakkamsetti A."/>
            <person name="Pham P."/>
            <person name="Ruth R."/>
            <person name="San Lucas F."/>
            <person name="Warren J."/>
            <person name="Zhang J."/>
            <person name="Zhao Z."/>
            <person name="Zhou C."/>
            <person name="Zhu D."/>
            <person name="Lee S."/>
            <person name="Bess C."/>
            <person name="Blankenburg K."/>
            <person name="Forbes L."/>
            <person name="Fu Q."/>
            <person name="Gubbala S."/>
            <person name="Hirani K."/>
            <person name="Jayaseelan J.C."/>
            <person name="Lara F."/>
            <person name="Munidasa M."/>
            <person name="Palculict T."/>
            <person name="Patil S."/>
            <person name="Pu L.-L."/>
            <person name="Saada N."/>
            <person name="Tang L."/>
            <person name="Weissenberger G."/>
            <person name="Zhu Y."/>
            <person name="Hemphill L."/>
            <person name="Shang Y."/>
            <person name="Youmans B."/>
            <person name="Ayvaz T."/>
            <person name="Ross M."/>
            <person name="Santibanez J."/>
            <person name="Aqrawi P."/>
            <person name="Gross S."/>
            <person name="Joshi V."/>
            <person name="Fowler G."/>
            <person name="Nazareth L."/>
            <person name="Reid J."/>
            <person name="Worley K."/>
            <person name="Petrosino J."/>
            <person name="Highlander S."/>
            <person name="Gibbs R."/>
        </authorList>
    </citation>
    <scope>NUCLEOTIDE SEQUENCE [LARGE SCALE GENOMIC DNA]</scope>
    <source>
        <strain evidence="1 2">ATCC BAA-1200</strain>
    </source>
</reference>
<accession>F2BGN8</accession>
<dbReference type="AlphaFoldDB" id="F2BGN8"/>
<name>F2BGN8_9NEIS</name>
<evidence type="ECO:0000313" key="2">
    <source>
        <dbReference type="Proteomes" id="UP000004105"/>
    </source>
</evidence>
<dbReference type="HOGENOM" id="CLU_2260735_0_0_4"/>
<evidence type="ECO:0000313" key="1">
    <source>
        <dbReference type="EMBL" id="EGF06017.1"/>
    </source>
</evidence>
<organism evidence="1 2">
    <name type="scientific">Neisseria bacilliformis ATCC BAA-1200</name>
    <dbReference type="NCBI Taxonomy" id="888742"/>
    <lineage>
        <taxon>Bacteria</taxon>
        <taxon>Pseudomonadati</taxon>
        <taxon>Pseudomonadota</taxon>
        <taxon>Betaproteobacteria</taxon>
        <taxon>Neisseriales</taxon>
        <taxon>Neisseriaceae</taxon>
        <taxon>Neisseria</taxon>
    </lineage>
</organism>
<comment type="caution">
    <text evidence="1">The sequence shown here is derived from an EMBL/GenBank/DDBJ whole genome shotgun (WGS) entry which is preliminary data.</text>
</comment>
<keyword evidence="2" id="KW-1185">Reference proteome</keyword>
<protein>
    <submittedName>
        <fullName evidence="1">Uncharacterized protein</fullName>
    </submittedName>
</protein>
<dbReference type="EMBL" id="AFAY01000056">
    <property type="protein sequence ID" value="EGF06017.1"/>
    <property type="molecule type" value="Genomic_DNA"/>
</dbReference>
<dbReference type="InterPro" id="IPR031832">
    <property type="entry name" value="DUF4747"/>
</dbReference>
<proteinExistence type="predicted"/>
<dbReference type="Pfam" id="PF15931">
    <property type="entry name" value="DUF4747"/>
    <property type="match status" value="1"/>
</dbReference>
<dbReference type="Proteomes" id="UP000004105">
    <property type="component" value="Unassembled WGS sequence"/>
</dbReference>
<sequence length="103" mass="11921">MVKFSNIDEHAQWVDITSGKLAEDGDVPKLPSHLRPNGALFPFIFHTTGRRTSHRLFYISKSRNSNSKKTETLSPNFVERLFTTLFSKEYNAIRLHYTYSNIS</sequence>
<gene>
    <name evidence="1" type="ORF">HMPREF9123_2895</name>
</gene>